<protein>
    <submittedName>
        <fullName evidence="1">Transposase</fullName>
    </submittedName>
</protein>
<dbReference type="OrthoDB" id="91555at2759"/>
<evidence type="ECO:0000313" key="1">
    <source>
        <dbReference type="EMBL" id="POM69361.1"/>
    </source>
</evidence>
<organism evidence="1 2">
    <name type="scientific">Phytophthora palmivora</name>
    <dbReference type="NCBI Taxonomy" id="4796"/>
    <lineage>
        <taxon>Eukaryota</taxon>
        <taxon>Sar</taxon>
        <taxon>Stramenopiles</taxon>
        <taxon>Oomycota</taxon>
        <taxon>Peronosporomycetes</taxon>
        <taxon>Peronosporales</taxon>
        <taxon>Peronosporaceae</taxon>
        <taxon>Phytophthora</taxon>
    </lineage>
</organism>
<proteinExistence type="predicted"/>
<evidence type="ECO:0000313" key="2">
    <source>
        <dbReference type="Proteomes" id="UP000237271"/>
    </source>
</evidence>
<dbReference type="Proteomes" id="UP000237271">
    <property type="component" value="Unassembled WGS sequence"/>
</dbReference>
<sequence length="74" mass="8435">MRVYCKARIVRAFEEGGNWRAVASASDVEHHIARRAIITNCEGPKKHGGLRRTTIKMTVDVMCKIEEYMMRIAA</sequence>
<comment type="caution">
    <text evidence="1">The sequence shown here is derived from an EMBL/GenBank/DDBJ whole genome shotgun (WGS) entry which is preliminary data.</text>
</comment>
<accession>A0A2P4XUW8</accession>
<name>A0A2P4XUW8_9STRA</name>
<dbReference type="AlphaFoldDB" id="A0A2P4XUW8"/>
<gene>
    <name evidence="1" type="ORF">PHPALM_14359</name>
</gene>
<reference evidence="1 2" key="1">
    <citation type="journal article" date="2017" name="Genome Biol. Evol.">
        <title>Phytophthora megakarya and P. palmivora, closely related causal agents of cacao black pod rot, underwent increases in genome sizes and gene numbers by different mechanisms.</title>
        <authorList>
            <person name="Ali S.S."/>
            <person name="Shao J."/>
            <person name="Lary D.J."/>
            <person name="Kronmiller B."/>
            <person name="Shen D."/>
            <person name="Strem M.D."/>
            <person name="Amoako-Attah I."/>
            <person name="Akrofi A.Y."/>
            <person name="Begoude B.A."/>
            <person name="Ten Hoopen G.M."/>
            <person name="Coulibaly K."/>
            <person name="Kebe B.I."/>
            <person name="Melnick R.L."/>
            <person name="Guiltinan M.J."/>
            <person name="Tyler B.M."/>
            <person name="Meinhardt L.W."/>
            <person name="Bailey B.A."/>
        </authorList>
    </citation>
    <scope>NUCLEOTIDE SEQUENCE [LARGE SCALE GENOMIC DNA]</scope>
    <source>
        <strain evidence="2">sbr112.9</strain>
    </source>
</reference>
<dbReference type="EMBL" id="NCKW01007879">
    <property type="protein sequence ID" value="POM69361.1"/>
    <property type="molecule type" value="Genomic_DNA"/>
</dbReference>
<keyword evidence="2" id="KW-1185">Reference proteome</keyword>